<feature type="transmembrane region" description="Helical" evidence="1">
    <location>
        <begin position="69"/>
        <end position="88"/>
    </location>
</feature>
<dbReference type="PANTHER" id="PTHR34980:SF2">
    <property type="entry name" value="INNER MEMBRANE PROTEIN YHAH-RELATED"/>
    <property type="match status" value="1"/>
</dbReference>
<sequence length="134" mass="15505">MIKFIFISIFEILTTKILYMNWYLKVLKNYANFNGRARRKEYWMFFLFQMIIIYGLMILSVVLETGILAIIANIYSLATLLPGIAVAVRRAQDVGKDWYFMLIPIYNFILAVTEGDKGDNEFGSDPKLEADPIS</sequence>
<protein>
    <recommendedName>
        <fullName evidence="4">DUF805 domain-containing protein</fullName>
    </recommendedName>
</protein>
<accession>A0ABP7XCT3</accession>
<dbReference type="Pfam" id="PF05656">
    <property type="entry name" value="DUF805"/>
    <property type="match status" value="1"/>
</dbReference>
<reference evidence="3" key="1">
    <citation type="journal article" date="2019" name="Int. J. Syst. Evol. Microbiol.">
        <title>The Global Catalogue of Microorganisms (GCM) 10K type strain sequencing project: providing services to taxonomists for standard genome sequencing and annotation.</title>
        <authorList>
            <consortium name="The Broad Institute Genomics Platform"/>
            <consortium name="The Broad Institute Genome Sequencing Center for Infectious Disease"/>
            <person name="Wu L."/>
            <person name="Ma J."/>
        </authorList>
    </citation>
    <scope>NUCLEOTIDE SEQUENCE [LARGE SCALE GENOMIC DNA]</scope>
    <source>
        <strain evidence="3">JCM 17106</strain>
    </source>
</reference>
<dbReference type="InterPro" id="IPR008523">
    <property type="entry name" value="DUF805"/>
</dbReference>
<name>A0ABP7XCT3_9FLAO</name>
<feature type="transmembrane region" description="Helical" evidence="1">
    <location>
        <begin position="45"/>
        <end position="63"/>
    </location>
</feature>
<proteinExistence type="predicted"/>
<evidence type="ECO:0008006" key="4">
    <source>
        <dbReference type="Google" id="ProtNLM"/>
    </source>
</evidence>
<dbReference type="PANTHER" id="PTHR34980">
    <property type="entry name" value="INNER MEMBRANE PROTEIN-RELATED-RELATED"/>
    <property type="match status" value="1"/>
</dbReference>
<evidence type="ECO:0000313" key="3">
    <source>
        <dbReference type="Proteomes" id="UP001500459"/>
    </source>
</evidence>
<keyword evidence="1" id="KW-0472">Membrane</keyword>
<keyword evidence="1" id="KW-1133">Transmembrane helix</keyword>
<evidence type="ECO:0000256" key="1">
    <source>
        <dbReference type="SAM" id="Phobius"/>
    </source>
</evidence>
<dbReference type="EMBL" id="BAABCW010000002">
    <property type="protein sequence ID" value="GAA4111293.1"/>
    <property type="molecule type" value="Genomic_DNA"/>
</dbReference>
<feature type="transmembrane region" description="Helical" evidence="1">
    <location>
        <begin position="6"/>
        <end position="24"/>
    </location>
</feature>
<gene>
    <name evidence="2" type="ORF">GCM10022393_08880</name>
</gene>
<dbReference type="Proteomes" id="UP001500459">
    <property type="component" value="Unassembled WGS sequence"/>
</dbReference>
<evidence type="ECO:0000313" key="2">
    <source>
        <dbReference type="EMBL" id="GAA4111293.1"/>
    </source>
</evidence>
<organism evidence="2 3">
    <name type="scientific">Aquimarina addita</name>
    <dbReference type="NCBI Taxonomy" id="870485"/>
    <lineage>
        <taxon>Bacteria</taxon>
        <taxon>Pseudomonadati</taxon>
        <taxon>Bacteroidota</taxon>
        <taxon>Flavobacteriia</taxon>
        <taxon>Flavobacteriales</taxon>
        <taxon>Flavobacteriaceae</taxon>
        <taxon>Aquimarina</taxon>
    </lineage>
</organism>
<keyword evidence="1" id="KW-0812">Transmembrane</keyword>
<comment type="caution">
    <text evidence="2">The sequence shown here is derived from an EMBL/GenBank/DDBJ whole genome shotgun (WGS) entry which is preliminary data.</text>
</comment>
<keyword evidence="3" id="KW-1185">Reference proteome</keyword>